<reference evidence="2 3" key="1">
    <citation type="submission" date="2016-10" db="EMBL/GenBank/DDBJ databases">
        <authorList>
            <person name="de Groot N.N."/>
        </authorList>
    </citation>
    <scope>NUCLEOTIDE SEQUENCE [LARGE SCALE GENOMIC DNA]</scope>
    <source>
        <strain evidence="2 3">CGMCC 4.3491</strain>
    </source>
</reference>
<accession>A0A1H3MF97</accession>
<dbReference type="STRING" id="381665.SAMN05216554_1403"/>
<evidence type="ECO:0000313" key="3">
    <source>
        <dbReference type="Proteomes" id="UP000198891"/>
    </source>
</evidence>
<evidence type="ECO:0000256" key="1">
    <source>
        <dbReference type="SAM" id="MobiDB-lite"/>
    </source>
</evidence>
<gene>
    <name evidence="2" type="ORF">SAMN05216554_1403</name>
</gene>
<dbReference type="AlphaFoldDB" id="A0A1H3MF97"/>
<evidence type="ECO:0000313" key="2">
    <source>
        <dbReference type="EMBL" id="SDY75407.1"/>
    </source>
</evidence>
<feature type="region of interest" description="Disordered" evidence="1">
    <location>
        <begin position="1"/>
        <end position="45"/>
    </location>
</feature>
<sequence>MGEKSAKKAVAKPAARSLKEKRADKKAKSDKFDHSADAVTNVKKR</sequence>
<proteinExistence type="predicted"/>
<organism evidence="2 3">
    <name type="scientific">Herbiconiux ginsengi</name>
    <dbReference type="NCBI Taxonomy" id="381665"/>
    <lineage>
        <taxon>Bacteria</taxon>
        <taxon>Bacillati</taxon>
        <taxon>Actinomycetota</taxon>
        <taxon>Actinomycetes</taxon>
        <taxon>Micrococcales</taxon>
        <taxon>Microbacteriaceae</taxon>
        <taxon>Herbiconiux</taxon>
    </lineage>
</organism>
<name>A0A1H3MF97_9MICO</name>
<dbReference type="EMBL" id="FNPZ01000001">
    <property type="protein sequence ID" value="SDY75407.1"/>
    <property type="molecule type" value="Genomic_DNA"/>
</dbReference>
<protein>
    <submittedName>
        <fullName evidence="2">Uncharacterized protein</fullName>
    </submittedName>
</protein>
<dbReference type="RefSeq" id="WP_092550605.1">
    <property type="nucleotide sequence ID" value="NZ_FNPZ01000001.1"/>
</dbReference>
<feature type="compositionally biased region" description="Basic and acidic residues" evidence="1">
    <location>
        <begin position="17"/>
        <end position="36"/>
    </location>
</feature>
<dbReference type="Proteomes" id="UP000198891">
    <property type="component" value="Unassembled WGS sequence"/>
</dbReference>
<keyword evidence="3" id="KW-1185">Reference proteome</keyword>